<sequence>MDVKWFNTYFTSHYLINLSSLSFLNEQLRAKRLLIIFLHFSSSKKKTQMSHSRLGSGYSRSRPVDPAYQPALLSGTTEQILELRRKIHGCDSCAAAKTRGRYHWSNIPSGNDIAREFNRKYPACQITPRNSNGSSFPYPNKSQIGSSFVSNSHMCASCIASQSFAANQPQPQRRFVQPQAAPSRRINYDESGSDDEDYDNYGSDEYESESGSDDEEEYESGSESGSEDEESADDERIRRALQHIDHASRILENY</sequence>
<evidence type="ECO:0000313" key="4">
    <source>
        <dbReference type="Proteomes" id="UP000179807"/>
    </source>
</evidence>
<keyword evidence="4" id="KW-1185">Reference proteome</keyword>
<accession>A0A1J4K1H6</accession>
<dbReference type="RefSeq" id="XP_068358227.1">
    <property type="nucleotide sequence ID" value="XM_068492892.1"/>
</dbReference>
<dbReference type="Proteomes" id="UP000179807">
    <property type="component" value="Unassembled WGS sequence"/>
</dbReference>
<dbReference type="EMBL" id="MLAK01000771">
    <property type="protein sequence ID" value="OHT05091.1"/>
    <property type="molecule type" value="Genomic_DNA"/>
</dbReference>
<feature type="compositionally biased region" description="Low complexity" evidence="1">
    <location>
        <begin position="168"/>
        <end position="182"/>
    </location>
</feature>
<protein>
    <submittedName>
        <fullName evidence="3">Uncharacterized protein</fullName>
    </submittedName>
</protein>
<dbReference type="EMBL" id="KX579548">
    <property type="protein sequence ID" value="ARM19782.1"/>
    <property type="molecule type" value="Genomic_DNA"/>
</dbReference>
<reference evidence="2" key="1">
    <citation type="submission" date="2016-07" db="EMBL/GenBank/DDBJ databases">
        <authorList>
            <person name="Rosa I.A."/>
            <person name="Brigido M.C."/>
            <person name="Santos E.O."/>
            <person name="Almeida L.G.P."/>
            <person name="Zingalli R.B."/>
            <person name="Vasconcelos A.T.R."/>
            <person name="Souza W."/>
            <person name="Benchimol M."/>
        </authorList>
    </citation>
    <scope>NUCLEOTIDE SEQUENCE</scope>
    <source>
        <strain evidence="2">6101</strain>
    </source>
</reference>
<dbReference type="GeneID" id="94827596"/>
<organism evidence="3 4">
    <name type="scientific">Tritrichomonas foetus</name>
    <dbReference type="NCBI Taxonomy" id="1144522"/>
    <lineage>
        <taxon>Eukaryota</taxon>
        <taxon>Metamonada</taxon>
        <taxon>Parabasalia</taxon>
        <taxon>Tritrichomonadida</taxon>
        <taxon>Tritrichomonadidae</taxon>
        <taxon>Tritrichomonas</taxon>
    </lineage>
</organism>
<feature type="compositionally biased region" description="Acidic residues" evidence="1">
    <location>
        <begin position="191"/>
        <end position="233"/>
    </location>
</feature>
<reference evidence="2" key="3">
    <citation type="journal article" date="2017" name="Biol. Cell">
        <title>The costa of trichomonads: A complex macromolecular cytoskeleton structure made of uncommon proteins.</title>
        <authorList>
            <person name="de Andrade Rosa I."/>
            <person name="Brigido M.C."/>
            <person name="de Oliveira Santos E."/>
            <person name="Gonzaga L."/>
            <person name="Zingali R.B."/>
            <person name="de Vasconcelos A.T."/>
            <person name="de Souza W."/>
            <person name="Benchimol M."/>
        </authorList>
    </citation>
    <scope>NUCLEOTIDE SEQUENCE</scope>
    <source>
        <strain evidence="2">6101</strain>
    </source>
</reference>
<name>A0A1J4K1H6_9EUKA</name>
<evidence type="ECO:0000313" key="2">
    <source>
        <dbReference type="EMBL" id="ARM19782.1"/>
    </source>
</evidence>
<gene>
    <name evidence="3" type="ORF">TRFO_06101</name>
</gene>
<evidence type="ECO:0000256" key="1">
    <source>
        <dbReference type="SAM" id="MobiDB-lite"/>
    </source>
</evidence>
<reference evidence="3 4" key="2">
    <citation type="submission" date="2016-10" db="EMBL/GenBank/DDBJ databases">
        <authorList>
            <person name="Benchimol M."/>
            <person name="Almeida L.G."/>
            <person name="Vasconcelos A.T."/>
            <person name="Perreira-Neves A."/>
            <person name="Rosa I.A."/>
            <person name="Tasca T."/>
            <person name="Bogo M.R."/>
            <person name="de Souza W."/>
        </authorList>
    </citation>
    <scope>NUCLEOTIDE SEQUENCE [LARGE SCALE GENOMIC DNA]</scope>
    <source>
        <strain evidence="3 4">K</strain>
    </source>
</reference>
<feature type="region of interest" description="Disordered" evidence="1">
    <location>
        <begin position="166"/>
        <end position="240"/>
    </location>
</feature>
<dbReference type="AlphaFoldDB" id="A0A1J4K1H6"/>
<evidence type="ECO:0000313" key="3">
    <source>
        <dbReference type="EMBL" id="OHT05091.1"/>
    </source>
</evidence>
<proteinExistence type="predicted"/>
<dbReference type="VEuPathDB" id="TrichDB:TRFO_06101"/>